<feature type="domain" description="Putative glycogen debranching enzyme N-terminal" evidence="2">
    <location>
        <begin position="38"/>
        <end position="216"/>
    </location>
</feature>
<dbReference type="AlphaFoldDB" id="A0A931N432"/>
<organism evidence="4 5">
    <name type="scientific">Nocardia bovistercoris</name>
    <dbReference type="NCBI Taxonomy" id="2785916"/>
    <lineage>
        <taxon>Bacteria</taxon>
        <taxon>Bacillati</taxon>
        <taxon>Actinomycetota</taxon>
        <taxon>Actinomycetes</taxon>
        <taxon>Mycobacteriales</taxon>
        <taxon>Nocardiaceae</taxon>
        <taxon>Nocardia</taxon>
    </lineage>
</organism>
<name>A0A931N432_9NOCA</name>
<reference evidence="4" key="1">
    <citation type="submission" date="2020-11" db="EMBL/GenBank/DDBJ databases">
        <title>Nocardia NEAU-351.nov., a novel actinomycete isolated from the cow dung.</title>
        <authorList>
            <person name="Zhang X."/>
        </authorList>
    </citation>
    <scope>NUCLEOTIDE SEQUENCE</scope>
    <source>
        <strain evidence="4">NEAU-351</strain>
    </source>
</reference>
<dbReference type="SUPFAM" id="SSF48208">
    <property type="entry name" value="Six-hairpin glycosidases"/>
    <property type="match status" value="1"/>
</dbReference>
<dbReference type="EMBL" id="JADMLG010000006">
    <property type="protein sequence ID" value="MBH0777831.1"/>
    <property type="molecule type" value="Genomic_DNA"/>
</dbReference>
<sequence>MNSDAGNSPDPAATNSPPAPLNSGEPIALGGNGGSVTLVDGGTFCLSNRLGDVEPGRPHGLFFRDARVLSRWELLVDGKPAESLSVLSPEAFAARFVLRRPPQSGYADSTLLVLRERLIADGMHERLTLENMGSEPTAVAMELHVEADFVDLFAVKEGRAGHVRADITVTDSELVLHDRSDRMRGISISATAEPAVLPGSLHWRVVVPPGGRWHTEIIAHPTVGNQHVQNTHTPGEPHHRHSAPCRKIAAWRDTATKITAGDSILTHVLRRSESDLGALQIHDESGEGRPFVAAGAPWFMTLFGRDSLLTAWMTLPLEVDLSLGTLQQLAELQGEDDDPLTEEQPGRIMHEMRRGPASGQVLGGDTYYGTVDATPLFVMLLAEAHRWGADPDAIADLLPAADAAIYWMTEFGDRDGDGFIEYKRATDRGLINQGWKDSFDGINDAGGHLAEAPIALCEVQGYAYAAFLARAQLADAFDDPRTARLMRERAAELRVKFAEQFWLPDRGWIAVALDGRKRPVDALTSNAAQCLWTGIVSDEHAAELIDRLAGENMDTGFGMRTLASSMGAYNPMSYHCGSVWPHDTAIAVAGLLRYRHLPRALAVATRLSQGLLDAAAAFGGRLPELFCGFPRDQFATPVPYPTSCSPQAWASAAPLLLVRSFLGLDPDVPARTLTVRPAVPRNWGRIHLADLRLGEITVDLEVEGDQVTTAHVPDDWTLLTR</sequence>
<dbReference type="Proteomes" id="UP000655751">
    <property type="component" value="Unassembled WGS sequence"/>
</dbReference>
<dbReference type="Pfam" id="PF22422">
    <property type="entry name" value="MGH1-like_GH"/>
    <property type="match status" value="1"/>
</dbReference>
<dbReference type="Gene3D" id="1.50.10.10">
    <property type="match status" value="1"/>
</dbReference>
<evidence type="ECO:0000259" key="2">
    <source>
        <dbReference type="Pfam" id="PF14742"/>
    </source>
</evidence>
<evidence type="ECO:0000313" key="4">
    <source>
        <dbReference type="EMBL" id="MBH0777831.1"/>
    </source>
</evidence>
<dbReference type="GO" id="GO:0005975">
    <property type="term" value="P:carbohydrate metabolic process"/>
    <property type="evidence" value="ECO:0007669"/>
    <property type="project" value="InterPro"/>
</dbReference>
<dbReference type="RefSeq" id="WP_196150157.1">
    <property type="nucleotide sequence ID" value="NZ_JADMLG010000006.1"/>
</dbReference>
<accession>A0A931N432</accession>
<proteinExistence type="predicted"/>
<dbReference type="InterPro" id="IPR012341">
    <property type="entry name" value="6hp_glycosidase-like_sf"/>
</dbReference>
<dbReference type="InterPro" id="IPR008928">
    <property type="entry name" value="6-hairpin_glycosidase_sf"/>
</dbReference>
<gene>
    <name evidence="4" type="ORF">IT779_16265</name>
</gene>
<evidence type="ECO:0000313" key="5">
    <source>
        <dbReference type="Proteomes" id="UP000655751"/>
    </source>
</evidence>
<dbReference type="Pfam" id="PF14742">
    <property type="entry name" value="GDE_N_bis"/>
    <property type="match status" value="1"/>
</dbReference>
<evidence type="ECO:0000259" key="3">
    <source>
        <dbReference type="Pfam" id="PF22422"/>
    </source>
</evidence>
<dbReference type="InterPro" id="IPR032856">
    <property type="entry name" value="GDE_N_bis"/>
</dbReference>
<feature type="region of interest" description="Disordered" evidence="1">
    <location>
        <begin position="1"/>
        <end position="28"/>
    </location>
</feature>
<dbReference type="InterPro" id="IPR054491">
    <property type="entry name" value="MGH1-like_GH"/>
</dbReference>
<feature type="domain" description="Mannosylglycerate hydrolase MGH1-like glycoside hydrolase" evidence="3">
    <location>
        <begin position="452"/>
        <end position="608"/>
    </location>
</feature>
<keyword evidence="5" id="KW-1185">Reference proteome</keyword>
<comment type="caution">
    <text evidence="4">The sequence shown here is derived from an EMBL/GenBank/DDBJ whole genome shotgun (WGS) entry which is preliminary data.</text>
</comment>
<evidence type="ECO:0000256" key="1">
    <source>
        <dbReference type="SAM" id="MobiDB-lite"/>
    </source>
</evidence>
<protein>
    <submittedName>
        <fullName evidence="4">Amylo-alpha-1,6-glucosidase</fullName>
    </submittedName>
</protein>